<reference evidence="6" key="1">
    <citation type="submission" date="2009-06" db="EMBL/GenBank/DDBJ databases">
        <authorList>
            <consortium name="US DOE Joint Genome Institute (JGI-PGF)"/>
            <person name="Lucas S."/>
            <person name="Copeland A."/>
            <person name="Lapidus A."/>
            <person name="Glavina del Rio T."/>
            <person name="Dalin E."/>
            <person name="Tice H."/>
            <person name="Bruce D."/>
            <person name="Goodwin L."/>
            <person name="Pitluck S."/>
            <person name="Kyrpides N."/>
            <person name="Mavromatis K."/>
            <person name="Ivanova N."/>
            <person name="Saunders E."/>
            <person name="Brettin T."/>
            <person name="Detter J.C."/>
            <person name="Han C."/>
            <person name="Larimer F."/>
            <person name="Land M."/>
            <person name="Hauser L."/>
            <person name="Markowitz V."/>
            <person name="Cheng J.-F."/>
            <person name="Hugenholtz P."/>
            <person name="Woyke T."/>
            <person name="Wu D."/>
            <person name="Gronow S."/>
            <person name="Klenk H.-P."/>
            <person name="Eisen J.A."/>
        </authorList>
    </citation>
    <scope>NUCLEOTIDE SEQUENCE</scope>
    <source>
        <strain evidence="6">Eklund 17B</strain>
    </source>
</reference>
<accession>B2TM47</accession>
<dbReference type="SUPFAM" id="SSF46785">
    <property type="entry name" value="Winged helix' DNA-binding domain"/>
    <property type="match status" value="1"/>
</dbReference>
<dbReference type="AlphaFoldDB" id="B2TM47"/>
<keyword evidence="4" id="KW-0804">Transcription</keyword>
<keyword evidence="5" id="KW-0175">Coiled coil</keyword>
<dbReference type="GO" id="GO:0003677">
    <property type="term" value="F:DNA binding"/>
    <property type="evidence" value="ECO:0007669"/>
    <property type="project" value="UniProtKB-KW"/>
</dbReference>
<dbReference type="Gene3D" id="1.10.4040.10">
    <property type="entry name" value="Penicillinase repressor domain"/>
    <property type="match status" value="1"/>
</dbReference>
<dbReference type="EMBL" id="CP001056">
    <property type="protein sequence ID" value="ACD23723.1"/>
    <property type="molecule type" value="Genomic_DNA"/>
</dbReference>
<keyword evidence="2" id="KW-0805">Transcription regulation</keyword>
<comment type="similarity">
    <text evidence="1">Belongs to the BlaI transcriptional regulatory family.</text>
</comment>
<keyword evidence="3" id="KW-0238">DNA-binding</keyword>
<organism evidence="6">
    <name type="scientific">Clostridium botulinum (strain Eklund 17B / Type B)</name>
    <dbReference type="NCBI Taxonomy" id="935198"/>
    <lineage>
        <taxon>Bacteria</taxon>
        <taxon>Bacillati</taxon>
        <taxon>Bacillota</taxon>
        <taxon>Clostridia</taxon>
        <taxon>Eubacteriales</taxon>
        <taxon>Clostridiaceae</taxon>
        <taxon>Clostridium</taxon>
    </lineage>
</organism>
<evidence type="ECO:0000256" key="2">
    <source>
        <dbReference type="ARBA" id="ARBA00023015"/>
    </source>
</evidence>
<proteinExistence type="inferred from homology"/>
<dbReference type="Pfam" id="PF03965">
    <property type="entry name" value="Penicillinase_R"/>
    <property type="match status" value="1"/>
</dbReference>
<evidence type="ECO:0000256" key="5">
    <source>
        <dbReference type="SAM" id="Coils"/>
    </source>
</evidence>
<dbReference type="PATRIC" id="fig|935198.13.peg.1923"/>
<reference evidence="6" key="2">
    <citation type="submission" date="2009-08" db="EMBL/GenBank/DDBJ databases">
        <authorList>
            <person name="Shrivastava S."/>
            <person name="Brinkac L.M."/>
            <person name="Dodson R.J."/>
            <person name="Harkins D.M."/>
            <person name="Durkin A.S."/>
            <person name="Sutton G."/>
        </authorList>
    </citation>
    <scope>NUCLEOTIDE SEQUENCE</scope>
    <source>
        <strain evidence="6">Eklund 17B</strain>
    </source>
</reference>
<accession>U4PL01</accession>
<name>B2TM47_CLOBB</name>
<evidence type="ECO:0000256" key="1">
    <source>
        <dbReference type="ARBA" id="ARBA00011046"/>
    </source>
</evidence>
<feature type="coiled-coil region" evidence="5">
    <location>
        <begin position="102"/>
        <end position="129"/>
    </location>
</feature>
<dbReference type="HOGENOM" id="CLU_119090_2_1_9"/>
<evidence type="ECO:0000313" key="6">
    <source>
        <dbReference type="EMBL" id="ACD23723.1"/>
    </source>
</evidence>
<dbReference type="InterPro" id="IPR005650">
    <property type="entry name" value="BlaI_family"/>
</dbReference>
<dbReference type="InterPro" id="IPR036390">
    <property type="entry name" value="WH_DNA-bd_sf"/>
</dbReference>
<dbReference type="Gene3D" id="1.10.10.10">
    <property type="entry name" value="Winged helix-like DNA-binding domain superfamily/Winged helix DNA-binding domain"/>
    <property type="match status" value="1"/>
</dbReference>
<sequence length="131" mass="15414">MSDIPKISESEWEVMKTLWKTNPLTSEEIIDTLSLKMSWSKQTIKTFITRLIKKGVIGFKKDGRVYNYYPLISEGDCMKFENKSFIKKVYDGALNILFSSFLEEEDLSIDEIEELEKILKEKKEKINIKDF</sequence>
<protein>
    <submittedName>
        <fullName evidence="6">Penicillinase repressor</fullName>
    </submittedName>
</protein>
<evidence type="ECO:0000256" key="3">
    <source>
        <dbReference type="ARBA" id="ARBA00023125"/>
    </source>
</evidence>
<dbReference type="GO" id="GO:0045892">
    <property type="term" value="P:negative regulation of DNA-templated transcription"/>
    <property type="evidence" value="ECO:0007669"/>
    <property type="project" value="InterPro"/>
</dbReference>
<dbReference type="InterPro" id="IPR036388">
    <property type="entry name" value="WH-like_DNA-bd_sf"/>
</dbReference>
<evidence type="ECO:0000256" key="4">
    <source>
        <dbReference type="ARBA" id="ARBA00023163"/>
    </source>
</evidence>
<dbReference type="KEGG" id="cbk:CLL_A1971"/>
<gene>
    <name evidence="6" type="ordered locus">CLL_A1971</name>
</gene>
<dbReference type="PIRSF" id="PIRSF019455">
    <property type="entry name" value="CopR_AtkY"/>
    <property type="match status" value="1"/>
</dbReference>